<feature type="chain" id="PRO_5008258522" evidence="1">
    <location>
        <begin position="25"/>
        <end position="106"/>
    </location>
</feature>
<dbReference type="STRING" id="463025.BAU08_01250"/>
<feature type="signal peptide" evidence="1">
    <location>
        <begin position="1"/>
        <end position="24"/>
    </location>
</feature>
<keyword evidence="1" id="KW-0732">Signal</keyword>
<dbReference type="AlphaFoldDB" id="A0A193G391"/>
<evidence type="ECO:0000313" key="3">
    <source>
        <dbReference type="Proteomes" id="UP000092213"/>
    </source>
</evidence>
<evidence type="ECO:0000256" key="1">
    <source>
        <dbReference type="SAM" id="SignalP"/>
    </source>
</evidence>
<accession>A0A193G391</accession>
<dbReference type="EMBL" id="CP016171">
    <property type="protein sequence ID" value="ANN74462.1"/>
    <property type="molecule type" value="Genomic_DNA"/>
</dbReference>
<name>A0A193G391_9BORD</name>
<gene>
    <name evidence="2" type="ORF">BAU08_01250</name>
</gene>
<dbReference type="Proteomes" id="UP000092213">
    <property type="component" value="Chromosome"/>
</dbReference>
<dbReference type="Pfam" id="PF07769">
    <property type="entry name" value="PsiF_repeat"/>
    <property type="match status" value="2"/>
</dbReference>
<sequence length="106" mass="11167">MLFRHRTLIAAAAALTLGASATLAQTSGQSKPLTPQQERMAKCSAANKGKTGDAYKSGMSACLKGEEAASTVTPQQQKMKDCNAEANKKALKGDQRKTFMSTCLKG</sequence>
<protein>
    <submittedName>
        <fullName evidence="2">PsiF repeat family protein</fullName>
    </submittedName>
</protein>
<evidence type="ECO:0000313" key="2">
    <source>
        <dbReference type="EMBL" id="ANN74462.1"/>
    </source>
</evidence>
<dbReference type="InterPro" id="IPR011690">
    <property type="entry name" value="P_starv_induced_PsiF"/>
</dbReference>
<organism evidence="2 3">
    <name type="scientific">Bordetella bronchialis</name>
    <dbReference type="NCBI Taxonomy" id="463025"/>
    <lineage>
        <taxon>Bacteria</taxon>
        <taxon>Pseudomonadati</taxon>
        <taxon>Pseudomonadota</taxon>
        <taxon>Betaproteobacteria</taxon>
        <taxon>Burkholderiales</taxon>
        <taxon>Alcaligenaceae</taxon>
        <taxon>Bordetella</taxon>
    </lineage>
</organism>
<reference evidence="2 3" key="1">
    <citation type="submission" date="2016-06" db="EMBL/GenBank/DDBJ databases">
        <title>Complete genome sequences of Bordetella bronchialis and Bordetella flabilis.</title>
        <authorList>
            <person name="LiPuma J.J."/>
            <person name="Spilker T."/>
        </authorList>
    </citation>
    <scope>NUCLEOTIDE SEQUENCE [LARGE SCALE GENOMIC DNA]</scope>
    <source>
        <strain evidence="2 3">AU17976</strain>
    </source>
</reference>
<proteinExistence type="predicted"/>